<proteinExistence type="predicted"/>
<gene>
    <name evidence="1" type="ORF">THAOC_08791</name>
</gene>
<organism evidence="1 2">
    <name type="scientific">Thalassiosira oceanica</name>
    <name type="common">Marine diatom</name>
    <dbReference type="NCBI Taxonomy" id="159749"/>
    <lineage>
        <taxon>Eukaryota</taxon>
        <taxon>Sar</taxon>
        <taxon>Stramenopiles</taxon>
        <taxon>Ochrophyta</taxon>
        <taxon>Bacillariophyta</taxon>
        <taxon>Coscinodiscophyceae</taxon>
        <taxon>Thalassiosirophycidae</taxon>
        <taxon>Thalassiosirales</taxon>
        <taxon>Thalassiosiraceae</taxon>
        <taxon>Thalassiosira</taxon>
    </lineage>
</organism>
<dbReference type="Proteomes" id="UP000266841">
    <property type="component" value="Unassembled WGS sequence"/>
</dbReference>
<name>K0T917_THAOC</name>
<dbReference type="OrthoDB" id="195558at2759"/>
<keyword evidence="2" id="KW-1185">Reference proteome</keyword>
<comment type="caution">
    <text evidence="1">The sequence shown here is derived from an EMBL/GenBank/DDBJ whole genome shotgun (WGS) entry which is preliminary data.</text>
</comment>
<dbReference type="AlphaFoldDB" id="K0T917"/>
<accession>K0T917</accession>
<evidence type="ECO:0000313" key="1">
    <source>
        <dbReference type="EMBL" id="EJK69911.1"/>
    </source>
</evidence>
<protein>
    <submittedName>
        <fullName evidence="1">Uncharacterized protein</fullName>
    </submittedName>
</protein>
<evidence type="ECO:0000313" key="2">
    <source>
        <dbReference type="Proteomes" id="UP000266841"/>
    </source>
</evidence>
<sequence length="351" mass="38486">LKNGRLKHLSDDPTFEATQHPTIKKLMVYISDTMLDVTDDINSSTEALNKFKTTDANYQGGGPAAANASPATFLPSSLRIKVPVHIPNLMKSDSRLHHLLDKCQTEEAATITQRTRPTSNRWPCTLNDSPQNEVKRGVEITLELAQLIGSADVIGYPHLGDKSVISFFSLGGALNITAISNQVMRVGSGQALCHIPHFRDRRSTYLPDFGAIRPIKDWDKKGLHNLNPLCIGNDPKTAARSCFPRKLTNGGRLALLLSQFSWRLQSRVMQLIGMGKVRMGGNGAYPITDDLAGLVDLKNGTLTVFKDGRKLGVMKEGFTGAYCWFVGRYGVVGAETGKRSIEIKRGMPPVE</sequence>
<feature type="non-terminal residue" evidence="1">
    <location>
        <position position="1"/>
    </location>
</feature>
<dbReference type="EMBL" id="AGNL01009389">
    <property type="protein sequence ID" value="EJK69911.1"/>
    <property type="molecule type" value="Genomic_DNA"/>
</dbReference>
<reference evidence="1 2" key="1">
    <citation type="journal article" date="2012" name="Genome Biol.">
        <title>Genome and low-iron response of an oceanic diatom adapted to chronic iron limitation.</title>
        <authorList>
            <person name="Lommer M."/>
            <person name="Specht M."/>
            <person name="Roy A.S."/>
            <person name="Kraemer L."/>
            <person name="Andreson R."/>
            <person name="Gutowska M.A."/>
            <person name="Wolf J."/>
            <person name="Bergner S.V."/>
            <person name="Schilhabel M.B."/>
            <person name="Klostermeier U.C."/>
            <person name="Beiko R.G."/>
            <person name="Rosenstiel P."/>
            <person name="Hippler M."/>
            <person name="Laroche J."/>
        </authorList>
    </citation>
    <scope>NUCLEOTIDE SEQUENCE [LARGE SCALE GENOMIC DNA]</scope>
    <source>
        <strain evidence="1 2">CCMP1005</strain>
    </source>
</reference>